<protein>
    <submittedName>
        <fullName evidence="3">AAA family ATPase</fullName>
    </submittedName>
</protein>
<feature type="domain" description="ATPase AAA-type core" evidence="2">
    <location>
        <begin position="23"/>
        <end position="343"/>
    </location>
</feature>
<dbReference type="GO" id="GO:0006302">
    <property type="term" value="P:double-strand break repair"/>
    <property type="evidence" value="ECO:0007669"/>
    <property type="project" value="TreeGrafter"/>
</dbReference>
<dbReference type="GO" id="GO:0016887">
    <property type="term" value="F:ATP hydrolysis activity"/>
    <property type="evidence" value="ECO:0007669"/>
    <property type="project" value="InterPro"/>
</dbReference>
<dbReference type="CDD" id="cd00267">
    <property type="entry name" value="ABC_ATPase"/>
    <property type="match status" value="1"/>
</dbReference>
<evidence type="ECO:0000259" key="2">
    <source>
        <dbReference type="Pfam" id="PF13304"/>
    </source>
</evidence>
<dbReference type="RefSeq" id="WP_193498923.1">
    <property type="nucleotide sequence ID" value="NZ_CP063169.1"/>
</dbReference>
<dbReference type="GO" id="GO:0009432">
    <property type="term" value="P:SOS response"/>
    <property type="evidence" value="ECO:0007669"/>
    <property type="project" value="UniProtKB-KW"/>
</dbReference>
<accession>A0A7M1T070</accession>
<dbReference type="KEGG" id="halt:IM660_08670"/>
<dbReference type="EMBL" id="CP063169">
    <property type="protein sequence ID" value="QOR72283.1"/>
    <property type="molecule type" value="Genomic_DNA"/>
</dbReference>
<dbReference type="PANTHER" id="PTHR32182">
    <property type="entry name" value="DNA REPLICATION AND REPAIR PROTEIN RECF"/>
    <property type="match status" value="1"/>
</dbReference>
<dbReference type="GO" id="GO:0005524">
    <property type="term" value="F:ATP binding"/>
    <property type="evidence" value="ECO:0007669"/>
    <property type="project" value="InterPro"/>
</dbReference>
<organism evidence="3 4">
    <name type="scientific">Ruania alkalisoli</name>
    <dbReference type="NCBI Taxonomy" id="2779775"/>
    <lineage>
        <taxon>Bacteria</taxon>
        <taxon>Bacillati</taxon>
        <taxon>Actinomycetota</taxon>
        <taxon>Actinomycetes</taxon>
        <taxon>Micrococcales</taxon>
        <taxon>Ruaniaceae</taxon>
        <taxon>Ruania</taxon>
    </lineage>
</organism>
<keyword evidence="1" id="KW-0742">SOS response</keyword>
<dbReference type="FunFam" id="3.40.50.300:FF:002708">
    <property type="entry name" value="FeS assembly ATPase SufC"/>
    <property type="match status" value="1"/>
</dbReference>
<dbReference type="AlphaFoldDB" id="A0A7M1T070"/>
<keyword evidence="4" id="KW-1185">Reference proteome</keyword>
<dbReference type="InterPro" id="IPR027417">
    <property type="entry name" value="P-loop_NTPase"/>
</dbReference>
<dbReference type="GO" id="GO:0000731">
    <property type="term" value="P:DNA synthesis involved in DNA repair"/>
    <property type="evidence" value="ECO:0007669"/>
    <property type="project" value="TreeGrafter"/>
</dbReference>
<dbReference type="InterPro" id="IPR003959">
    <property type="entry name" value="ATPase_AAA_core"/>
</dbReference>
<keyword evidence="1" id="KW-0227">DNA damage</keyword>
<proteinExistence type="predicted"/>
<dbReference type="PIRSF" id="PIRSF029347">
    <property type="entry name" value="RecF"/>
    <property type="match status" value="1"/>
</dbReference>
<evidence type="ECO:0000313" key="3">
    <source>
        <dbReference type="EMBL" id="QOR72283.1"/>
    </source>
</evidence>
<dbReference type="Proteomes" id="UP000593758">
    <property type="component" value="Chromosome"/>
</dbReference>
<dbReference type="InterPro" id="IPR014555">
    <property type="entry name" value="RecF-like"/>
</dbReference>
<evidence type="ECO:0000256" key="1">
    <source>
        <dbReference type="ARBA" id="ARBA00023236"/>
    </source>
</evidence>
<dbReference type="SUPFAM" id="SSF52540">
    <property type="entry name" value="P-loop containing nucleoside triphosphate hydrolases"/>
    <property type="match status" value="1"/>
</dbReference>
<evidence type="ECO:0000313" key="4">
    <source>
        <dbReference type="Proteomes" id="UP000593758"/>
    </source>
</evidence>
<dbReference type="PANTHER" id="PTHR32182:SF25">
    <property type="entry name" value="SLR1056 PROTEIN"/>
    <property type="match status" value="1"/>
</dbReference>
<gene>
    <name evidence="3" type="ORF">IM660_08670</name>
</gene>
<reference evidence="3 4" key="1">
    <citation type="submission" date="2020-10" db="EMBL/GenBank/DDBJ databases">
        <title>Haloactinobacterium sp. RN3S43, a bacterium isolated from saline soil.</title>
        <authorList>
            <person name="Sun J.-Q."/>
        </authorList>
    </citation>
    <scope>NUCLEOTIDE SEQUENCE [LARGE SCALE GENOMIC DNA]</scope>
    <source>
        <strain evidence="3 4">RN3S43</strain>
    </source>
</reference>
<dbReference type="Pfam" id="PF13304">
    <property type="entry name" value="AAA_21"/>
    <property type="match status" value="1"/>
</dbReference>
<sequence length="386" mass="41104">MLTTLAVQGYRSLRDVVVPLGQLTVVTGANGSGKSSLYRALRLLADTARGTAIGALAAEGGLGSTMWAGPEHLSGAMRRGDVPVQGTRRTGPVRLQVGFASEELSYAMDLGLPRPDAGSRFALDPEIKAETVWAGPLARPGAQLVRRHGPLVKARGDEGWDELTRALTPADSCVTSLADPTRAPELVTLRESLRGWRFYDHLRTDAGAPARAAAVGTRTPALAADGSDLPSALATIEEVGRADLLQHAIAEAFGGSRLEIEVTGGRFSVQLHQPGMLRALRAPELSDGTLRYLMLAAALLSPRPPQLLVLNEPETSLHPELLTPLAHLMQRAAQETQLVVVTHAAALQEALGTGVEHVHLVKELGETQIESQEGPLDRPAWVWPSR</sequence>
<name>A0A7M1T070_9MICO</name>
<dbReference type="Gene3D" id="3.40.50.300">
    <property type="entry name" value="P-loop containing nucleotide triphosphate hydrolases"/>
    <property type="match status" value="2"/>
</dbReference>